<comment type="caution">
    <text evidence="2">The sequence shown here is derived from an EMBL/GenBank/DDBJ whole genome shotgun (WGS) entry which is preliminary data.</text>
</comment>
<proteinExistence type="predicted"/>
<keyword evidence="1" id="KW-0472">Membrane</keyword>
<evidence type="ECO:0000313" key="2">
    <source>
        <dbReference type="EMBL" id="RDU96118.1"/>
    </source>
</evidence>
<feature type="transmembrane region" description="Helical" evidence="1">
    <location>
        <begin position="49"/>
        <end position="70"/>
    </location>
</feature>
<keyword evidence="1" id="KW-1133">Transmembrane helix</keyword>
<keyword evidence="3" id="KW-1185">Reference proteome</keyword>
<gene>
    <name evidence="2" type="ORF">DWV00_26145</name>
</gene>
<dbReference type="AlphaFoldDB" id="A0A3D8JSV3"/>
<feature type="transmembrane region" description="Helical" evidence="1">
    <location>
        <begin position="91"/>
        <end position="115"/>
    </location>
</feature>
<evidence type="ECO:0000256" key="1">
    <source>
        <dbReference type="SAM" id="Phobius"/>
    </source>
</evidence>
<sequence>MEKLMKTILLLVFQLAGPVSAGVAITYYLSAVTTRLLTDVCGTRDRAEFWARISAVLIVCMPLVLVLTAAPSPLRCAAGNVICEDLVVRQTFLSTLVGLLLSVGTVAFMIGLFALPGRKSTEAAAEPA</sequence>
<name>A0A3D8JSV3_9BURK</name>
<dbReference type="EMBL" id="QRGA01000016">
    <property type="protein sequence ID" value="RDU96118.1"/>
    <property type="molecule type" value="Genomic_DNA"/>
</dbReference>
<dbReference type="Proteomes" id="UP000256838">
    <property type="component" value="Unassembled WGS sequence"/>
</dbReference>
<keyword evidence="1" id="KW-0812">Transmembrane</keyword>
<protein>
    <submittedName>
        <fullName evidence="2">Uncharacterized protein</fullName>
    </submittedName>
</protein>
<accession>A0A3D8JSV3</accession>
<organism evidence="2 3">
    <name type="scientific">Trinickia dinghuensis</name>
    <dbReference type="NCBI Taxonomy" id="2291023"/>
    <lineage>
        <taxon>Bacteria</taxon>
        <taxon>Pseudomonadati</taxon>
        <taxon>Pseudomonadota</taxon>
        <taxon>Betaproteobacteria</taxon>
        <taxon>Burkholderiales</taxon>
        <taxon>Burkholderiaceae</taxon>
        <taxon>Trinickia</taxon>
    </lineage>
</organism>
<reference evidence="2 3" key="1">
    <citation type="submission" date="2018-08" db="EMBL/GenBank/DDBJ databases">
        <title>Paraburkholderia sp. DHOM06 isolated from forest soil.</title>
        <authorList>
            <person name="Gao Z.-H."/>
            <person name="Qiu L.-H."/>
        </authorList>
    </citation>
    <scope>NUCLEOTIDE SEQUENCE [LARGE SCALE GENOMIC DNA]</scope>
    <source>
        <strain evidence="2 3">DHOM06</strain>
    </source>
</reference>
<evidence type="ECO:0000313" key="3">
    <source>
        <dbReference type="Proteomes" id="UP000256838"/>
    </source>
</evidence>